<dbReference type="PROSITE" id="PS50075">
    <property type="entry name" value="CARRIER"/>
    <property type="match status" value="1"/>
</dbReference>
<keyword evidence="2" id="KW-0597">Phosphoprotein</keyword>
<keyword evidence="1" id="KW-0596">Phosphopantetheine</keyword>
<dbReference type="SMART" id="SM00823">
    <property type="entry name" value="PKS_PP"/>
    <property type="match status" value="1"/>
</dbReference>
<dbReference type="AlphaFoldDB" id="A0A7W9PLP7"/>
<accession>A0A7W9PLP7</accession>
<gene>
    <name evidence="4" type="ORF">BJY24_007239</name>
</gene>
<reference evidence="4 5" key="1">
    <citation type="submission" date="2020-08" db="EMBL/GenBank/DDBJ databases">
        <title>Sequencing the genomes of 1000 actinobacteria strains.</title>
        <authorList>
            <person name="Klenk H.-P."/>
        </authorList>
    </citation>
    <scope>NUCLEOTIDE SEQUENCE [LARGE SCALE GENOMIC DNA]</scope>
    <source>
        <strain evidence="4 5">DSM 43582</strain>
    </source>
</reference>
<evidence type="ECO:0000313" key="4">
    <source>
        <dbReference type="EMBL" id="MBB5918327.1"/>
    </source>
</evidence>
<dbReference type="Pfam" id="PF00550">
    <property type="entry name" value="PP-binding"/>
    <property type="match status" value="1"/>
</dbReference>
<dbReference type="Gene3D" id="1.10.1200.10">
    <property type="entry name" value="ACP-like"/>
    <property type="match status" value="1"/>
</dbReference>
<protein>
    <submittedName>
        <fullName evidence="4">Act minimal PKS acyl carrier protein</fullName>
    </submittedName>
</protein>
<evidence type="ECO:0000256" key="2">
    <source>
        <dbReference type="ARBA" id="ARBA00022553"/>
    </source>
</evidence>
<comment type="caution">
    <text evidence="4">The sequence shown here is derived from an EMBL/GenBank/DDBJ whole genome shotgun (WGS) entry which is preliminary data.</text>
</comment>
<feature type="domain" description="Carrier" evidence="3">
    <location>
        <begin position="3"/>
        <end position="78"/>
    </location>
</feature>
<dbReference type="RefSeq" id="WP_040753729.1">
    <property type="nucleotide sequence ID" value="NZ_JACHIT010000002.1"/>
</dbReference>
<organism evidence="4 5">
    <name type="scientific">Nocardia transvalensis</name>
    <dbReference type="NCBI Taxonomy" id="37333"/>
    <lineage>
        <taxon>Bacteria</taxon>
        <taxon>Bacillati</taxon>
        <taxon>Actinomycetota</taxon>
        <taxon>Actinomycetes</taxon>
        <taxon>Mycobacteriales</taxon>
        <taxon>Nocardiaceae</taxon>
        <taxon>Nocardia</taxon>
    </lineage>
</organism>
<evidence type="ECO:0000313" key="5">
    <source>
        <dbReference type="Proteomes" id="UP000540412"/>
    </source>
</evidence>
<dbReference type="InterPro" id="IPR009081">
    <property type="entry name" value="PP-bd_ACP"/>
</dbReference>
<evidence type="ECO:0000259" key="3">
    <source>
        <dbReference type="PROSITE" id="PS50075"/>
    </source>
</evidence>
<sequence>MTVLTADSLKEAMRLVAHDPDLAVDSIDTEFGDLDFDSLAVLELVTRVQKEYAITVPDSVMEELSTPRDLLDYVTKQLEESTS</sequence>
<keyword evidence="5" id="KW-1185">Reference proteome</keyword>
<dbReference type="InterPro" id="IPR020806">
    <property type="entry name" value="PKS_PP-bd"/>
</dbReference>
<dbReference type="GO" id="GO:0031177">
    <property type="term" value="F:phosphopantetheine binding"/>
    <property type="evidence" value="ECO:0007669"/>
    <property type="project" value="InterPro"/>
</dbReference>
<proteinExistence type="predicted"/>
<dbReference type="InterPro" id="IPR036736">
    <property type="entry name" value="ACP-like_sf"/>
</dbReference>
<name>A0A7W9PLP7_9NOCA</name>
<evidence type="ECO:0000256" key="1">
    <source>
        <dbReference type="ARBA" id="ARBA00022450"/>
    </source>
</evidence>
<dbReference type="Proteomes" id="UP000540412">
    <property type="component" value="Unassembled WGS sequence"/>
</dbReference>
<dbReference type="EMBL" id="JACHIT010000002">
    <property type="protein sequence ID" value="MBB5918327.1"/>
    <property type="molecule type" value="Genomic_DNA"/>
</dbReference>
<dbReference type="SUPFAM" id="SSF47336">
    <property type="entry name" value="ACP-like"/>
    <property type="match status" value="1"/>
</dbReference>